<dbReference type="InterPro" id="IPR005467">
    <property type="entry name" value="His_kinase_dom"/>
</dbReference>
<dbReference type="GO" id="GO:0005886">
    <property type="term" value="C:plasma membrane"/>
    <property type="evidence" value="ECO:0007669"/>
    <property type="project" value="UniProtKB-SubCell"/>
</dbReference>
<dbReference type="SUPFAM" id="SSF103190">
    <property type="entry name" value="Sensory domain-like"/>
    <property type="match status" value="1"/>
</dbReference>
<dbReference type="InterPro" id="IPR029151">
    <property type="entry name" value="Sensor-like_sf"/>
</dbReference>
<dbReference type="SUPFAM" id="SSF55874">
    <property type="entry name" value="ATPase domain of HSP90 chaperone/DNA topoisomerase II/histidine kinase"/>
    <property type="match status" value="1"/>
</dbReference>
<keyword evidence="9 16" id="KW-0418">Kinase</keyword>
<evidence type="ECO:0000259" key="15">
    <source>
        <dbReference type="PROSITE" id="PS50109"/>
    </source>
</evidence>
<dbReference type="Pfam" id="PF14689">
    <property type="entry name" value="SPOB_a"/>
    <property type="match status" value="1"/>
</dbReference>
<dbReference type="PROSITE" id="PS50109">
    <property type="entry name" value="HIS_KIN"/>
    <property type="match status" value="1"/>
</dbReference>
<dbReference type="CDD" id="cd18773">
    <property type="entry name" value="PDC1_HK_sensor"/>
    <property type="match status" value="1"/>
</dbReference>
<dbReference type="EC" id="2.7.13.3" evidence="3"/>
<name>A0A1H8HHH3_9BACL</name>
<organism evidence="16 17">
    <name type="scientific">Lihuaxuella thermophila</name>
    <dbReference type="NCBI Taxonomy" id="1173111"/>
    <lineage>
        <taxon>Bacteria</taxon>
        <taxon>Bacillati</taxon>
        <taxon>Bacillota</taxon>
        <taxon>Bacilli</taxon>
        <taxon>Bacillales</taxon>
        <taxon>Thermoactinomycetaceae</taxon>
        <taxon>Lihuaxuella</taxon>
    </lineage>
</organism>
<dbReference type="PANTHER" id="PTHR43547">
    <property type="entry name" value="TWO-COMPONENT HISTIDINE KINASE"/>
    <property type="match status" value="1"/>
</dbReference>
<evidence type="ECO:0000313" key="16">
    <source>
        <dbReference type="EMBL" id="SEN55603.1"/>
    </source>
</evidence>
<dbReference type="GO" id="GO:0005524">
    <property type="term" value="F:ATP binding"/>
    <property type="evidence" value="ECO:0007669"/>
    <property type="project" value="UniProtKB-KW"/>
</dbReference>
<reference evidence="16 17" key="1">
    <citation type="submission" date="2016-10" db="EMBL/GenBank/DDBJ databases">
        <authorList>
            <person name="de Groot N.N."/>
        </authorList>
    </citation>
    <scope>NUCLEOTIDE SEQUENCE [LARGE SCALE GENOMIC DNA]</scope>
    <source>
        <strain evidence="16 17">DSM 46701</strain>
    </source>
</reference>
<dbReference type="Pfam" id="PF00989">
    <property type="entry name" value="PAS"/>
    <property type="match status" value="1"/>
</dbReference>
<dbReference type="Gene3D" id="1.10.287.130">
    <property type="match status" value="1"/>
</dbReference>
<evidence type="ECO:0000256" key="10">
    <source>
        <dbReference type="ARBA" id="ARBA00022840"/>
    </source>
</evidence>
<protein>
    <recommendedName>
        <fullName evidence="3">histidine kinase</fullName>
        <ecNumber evidence="3">2.7.13.3</ecNumber>
    </recommendedName>
</protein>
<dbReference type="InterPro" id="IPR039506">
    <property type="entry name" value="SPOB_a"/>
</dbReference>
<keyword evidence="8" id="KW-0547">Nucleotide-binding</keyword>
<evidence type="ECO:0000256" key="9">
    <source>
        <dbReference type="ARBA" id="ARBA00022777"/>
    </source>
</evidence>
<dbReference type="SMART" id="SM00091">
    <property type="entry name" value="PAS"/>
    <property type="match status" value="1"/>
</dbReference>
<keyword evidence="5" id="KW-0597">Phosphoprotein</keyword>
<dbReference type="RefSeq" id="WP_425283870.1">
    <property type="nucleotide sequence ID" value="NZ_FOCQ01000014.1"/>
</dbReference>
<dbReference type="SUPFAM" id="SSF55785">
    <property type="entry name" value="PYP-like sensor domain (PAS domain)"/>
    <property type="match status" value="1"/>
</dbReference>
<evidence type="ECO:0000256" key="8">
    <source>
        <dbReference type="ARBA" id="ARBA00022741"/>
    </source>
</evidence>
<evidence type="ECO:0000256" key="13">
    <source>
        <dbReference type="ARBA" id="ARBA00023136"/>
    </source>
</evidence>
<evidence type="ECO:0000313" key="17">
    <source>
        <dbReference type="Proteomes" id="UP000199695"/>
    </source>
</evidence>
<feature type="transmembrane region" description="Helical" evidence="14">
    <location>
        <begin position="170"/>
        <end position="194"/>
    </location>
</feature>
<feature type="transmembrane region" description="Helical" evidence="14">
    <location>
        <begin position="12"/>
        <end position="35"/>
    </location>
</feature>
<dbReference type="SMART" id="SM00387">
    <property type="entry name" value="HATPase_c"/>
    <property type="match status" value="1"/>
</dbReference>
<evidence type="ECO:0000256" key="3">
    <source>
        <dbReference type="ARBA" id="ARBA00012438"/>
    </source>
</evidence>
<dbReference type="PANTHER" id="PTHR43547:SF3">
    <property type="entry name" value="SENSOR PROTEIN CITS"/>
    <property type="match status" value="1"/>
</dbReference>
<keyword evidence="4" id="KW-1003">Cell membrane</keyword>
<keyword evidence="13 14" id="KW-0472">Membrane</keyword>
<evidence type="ECO:0000256" key="7">
    <source>
        <dbReference type="ARBA" id="ARBA00022692"/>
    </source>
</evidence>
<dbReference type="InterPro" id="IPR035965">
    <property type="entry name" value="PAS-like_dom_sf"/>
</dbReference>
<dbReference type="GO" id="GO:0000155">
    <property type="term" value="F:phosphorelay sensor kinase activity"/>
    <property type="evidence" value="ECO:0007669"/>
    <property type="project" value="InterPro"/>
</dbReference>
<evidence type="ECO:0000256" key="1">
    <source>
        <dbReference type="ARBA" id="ARBA00000085"/>
    </source>
</evidence>
<dbReference type="Gene3D" id="3.30.450.20">
    <property type="entry name" value="PAS domain"/>
    <property type="match status" value="2"/>
</dbReference>
<keyword evidence="11 14" id="KW-1133">Transmembrane helix</keyword>
<dbReference type="InterPro" id="IPR013767">
    <property type="entry name" value="PAS_fold"/>
</dbReference>
<keyword evidence="10" id="KW-0067">ATP-binding</keyword>
<evidence type="ECO:0000256" key="2">
    <source>
        <dbReference type="ARBA" id="ARBA00004651"/>
    </source>
</evidence>
<evidence type="ECO:0000256" key="6">
    <source>
        <dbReference type="ARBA" id="ARBA00022679"/>
    </source>
</evidence>
<sequence length="547" mass="61073">MMRIKWTLEARMIGWISLLLLVVVLLLGGTFYLFMVKYIENQVGKRALSVAQTIAEMPEIQRGFAEKEPWRTIQPLVEKVRSQTGAEFIVVGNRQGIRYSHPFPDRIGKSMVGGDNDRALLRGESYISKAIGSLGPSLRGKAPITNERGEIIGIVSVGFLLSDIDQLAHAYFTSIFFVLMLVFFIGFLGAAWLAKRVKRSIFGLEPEEISALYQERHAVLESVREGIIVVNATGNVSLINRSAVKILELPPPPKIVGRPVQDFLPHTRMLDVLETGQAELDREVNLNGKELVVSRLPIRDQSRVIGAVASFRLKSEIDQVGRELSQVKQYVEALRAQTHEFKNTLYTISGLIQLESYQEAIELIHRESEAHQDHVVWVMQKFPDPRLGAILIGFYNRARELKIDFMIGKESCLQKIPPSISHSALVSILGNLITNAFEAVLDEEESRRKVRLFVSDLGDSLWFEVEDAGPGVPDDIIPAIFERGFSTKKAPSGERRGFGLAKVKELVSELGGRITIDTGEWGGAVFAVSLPKERGSQSCREQKPLMC</sequence>
<dbReference type="Pfam" id="PF02518">
    <property type="entry name" value="HATPase_c"/>
    <property type="match status" value="1"/>
</dbReference>
<dbReference type="InterPro" id="IPR036890">
    <property type="entry name" value="HATPase_C_sf"/>
</dbReference>
<dbReference type="InterPro" id="IPR004358">
    <property type="entry name" value="Sig_transdc_His_kin-like_C"/>
</dbReference>
<dbReference type="InterPro" id="IPR033463">
    <property type="entry name" value="sCache_3"/>
</dbReference>
<evidence type="ECO:0000256" key="12">
    <source>
        <dbReference type="ARBA" id="ARBA00023012"/>
    </source>
</evidence>
<keyword evidence="6" id="KW-0808">Transferase</keyword>
<dbReference type="CDD" id="cd00130">
    <property type="entry name" value="PAS"/>
    <property type="match status" value="1"/>
</dbReference>
<keyword evidence="12" id="KW-0902">Two-component regulatory system</keyword>
<gene>
    <name evidence="16" type="ORF">SAMN05444955_11434</name>
</gene>
<dbReference type="GO" id="GO:0006355">
    <property type="term" value="P:regulation of DNA-templated transcription"/>
    <property type="evidence" value="ECO:0007669"/>
    <property type="project" value="InterPro"/>
</dbReference>
<comment type="subcellular location">
    <subcellularLocation>
        <location evidence="2">Cell membrane</location>
        <topology evidence="2">Multi-pass membrane protein</topology>
    </subcellularLocation>
</comment>
<evidence type="ECO:0000256" key="4">
    <source>
        <dbReference type="ARBA" id="ARBA00022475"/>
    </source>
</evidence>
<feature type="domain" description="Histidine kinase" evidence="15">
    <location>
        <begin position="336"/>
        <end position="534"/>
    </location>
</feature>
<evidence type="ECO:0000256" key="11">
    <source>
        <dbReference type="ARBA" id="ARBA00022989"/>
    </source>
</evidence>
<proteinExistence type="predicted"/>
<dbReference type="SUPFAM" id="SSF55890">
    <property type="entry name" value="Sporulation response regulatory protein Spo0B"/>
    <property type="match status" value="1"/>
</dbReference>
<comment type="catalytic activity">
    <reaction evidence="1">
        <text>ATP + protein L-histidine = ADP + protein N-phospho-L-histidine.</text>
        <dbReference type="EC" id="2.7.13.3"/>
    </reaction>
</comment>
<dbReference type="Pfam" id="PF17203">
    <property type="entry name" value="sCache_3_2"/>
    <property type="match status" value="1"/>
</dbReference>
<dbReference type="InterPro" id="IPR016120">
    <property type="entry name" value="Sig_transdc_His_kin_SpoOB"/>
</dbReference>
<evidence type="ECO:0000256" key="5">
    <source>
        <dbReference type="ARBA" id="ARBA00022553"/>
    </source>
</evidence>
<dbReference type="EMBL" id="FOCQ01000014">
    <property type="protein sequence ID" value="SEN55603.1"/>
    <property type="molecule type" value="Genomic_DNA"/>
</dbReference>
<dbReference type="Proteomes" id="UP000199695">
    <property type="component" value="Unassembled WGS sequence"/>
</dbReference>
<evidence type="ECO:0000256" key="14">
    <source>
        <dbReference type="SAM" id="Phobius"/>
    </source>
</evidence>
<accession>A0A1H8HHH3</accession>
<keyword evidence="17" id="KW-1185">Reference proteome</keyword>
<dbReference type="AlphaFoldDB" id="A0A1H8HHH3"/>
<dbReference type="InterPro" id="IPR003594">
    <property type="entry name" value="HATPase_dom"/>
</dbReference>
<dbReference type="Gene3D" id="3.30.565.10">
    <property type="entry name" value="Histidine kinase-like ATPase, C-terminal domain"/>
    <property type="match status" value="1"/>
</dbReference>
<keyword evidence="7 14" id="KW-0812">Transmembrane</keyword>
<dbReference type="InterPro" id="IPR000014">
    <property type="entry name" value="PAS"/>
</dbReference>
<dbReference type="FunFam" id="3.30.450.20:FF:000018">
    <property type="entry name" value="Sensor histidine kinase DcuS"/>
    <property type="match status" value="1"/>
</dbReference>
<dbReference type="STRING" id="1173111.SAMN05444955_11434"/>
<dbReference type="PRINTS" id="PR00344">
    <property type="entry name" value="BCTRLSENSOR"/>
</dbReference>